<dbReference type="OrthoDB" id="6335657at2759"/>
<evidence type="ECO:0000256" key="2">
    <source>
        <dbReference type="SAM" id="SignalP"/>
    </source>
</evidence>
<reference evidence="3 4" key="1">
    <citation type="journal article" date="2011" name="Science">
        <title>The ecoresponsive genome of Daphnia pulex.</title>
        <authorList>
            <person name="Colbourne J.K."/>
            <person name="Pfrender M.E."/>
            <person name="Gilbert D."/>
            <person name="Thomas W.K."/>
            <person name="Tucker A."/>
            <person name="Oakley T.H."/>
            <person name="Tokishita S."/>
            <person name="Aerts A."/>
            <person name="Arnold G.J."/>
            <person name="Basu M.K."/>
            <person name="Bauer D.J."/>
            <person name="Caceres C.E."/>
            <person name="Carmel L."/>
            <person name="Casola C."/>
            <person name="Choi J.H."/>
            <person name="Detter J.C."/>
            <person name="Dong Q."/>
            <person name="Dusheyko S."/>
            <person name="Eads B.D."/>
            <person name="Frohlich T."/>
            <person name="Geiler-Samerotte K.A."/>
            <person name="Gerlach D."/>
            <person name="Hatcher P."/>
            <person name="Jogdeo S."/>
            <person name="Krijgsveld J."/>
            <person name="Kriventseva E.V."/>
            <person name="Kultz D."/>
            <person name="Laforsch C."/>
            <person name="Lindquist E."/>
            <person name="Lopez J."/>
            <person name="Manak J.R."/>
            <person name="Muller J."/>
            <person name="Pangilinan J."/>
            <person name="Patwardhan R.P."/>
            <person name="Pitluck S."/>
            <person name="Pritham E.J."/>
            <person name="Rechtsteiner A."/>
            <person name="Rho M."/>
            <person name="Rogozin I.B."/>
            <person name="Sakarya O."/>
            <person name="Salamov A."/>
            <person name="Schaack S."/>
            <person name="Shapiro H."/>
            <person name="Shiga Y."/>
            <person name="Skalitzky C."/>
            <person name="Smith Z."/>
            <person name="Souvorov A."/>
            <person name="Sung W."/>
            <person name="Tang Z."/>
            <person name="Tsuchiya D."/>
            <person name="Tu H."/>
            <person name="Vos H."/>
            <person name="Wang M."/>
            <person name="Wolf Y.I."/>
            <person name="Yamagata H."/>
            <person name="Yamada T."/>
            <person name="Ye Y."/>
            <person name="Shaw J.R."/>
            <person name="Andrews J."/>
            <person name="Crease T.J."/>
            <person name="Tang H."/>
            <person name="Lucas S.M."/>
            <person name="Robertson H.M."/>
            <person name="Bork P."/>
            <person name="Koonin E.V."/>
            <person name="Zdobnov E.M."/>
            <person name="Grigoriev I.V."/>
            <person name="Lynch M."/>
            <person name="Boore J.L."/>
        </authorList>
    </citation>
    <scope>NUCLEOTIDE SEQUENCE [LARGE SCALE GENOMIC DNA]</scope>
</reference>
<dbReference type="KEGG" id="dpx:DAPPUDRAFT_315629"/>
<dbReference type="EMBL" id="GL732536">
    <property type="protein sequence ID" value="EFX83741.1"/>
    <property type="molecule type" value="Genomic_DNA"/>
</dbReference>
<name>E9GAB0_DAPPU</name>
<dbReference type="AlphaFoldDB" id="E9GAB0"/>
<evidence type="ECO:0000313" key="4">
    <source>
        <dbReference type="Proteomes" id="UP000000305"/>
    </source>
</evidence>
<gene>
    <name evidence="3" type="ORF">DAPPUDRAFT_315629</name>
</gene>
<organism evidence="3 4">
    <name type="scientific">Daphnia pulex</name>
    <name type="common">Water flea</name>
    <dbReference type="NCBI Taxonomy" id="6669"/>
    <lineage>
        <taxon>Eukaryota</taxon>
        <taxon>Metazoa</taxon>
        <taxon>Ecdysozoa</taxon>
        <taxon>Arthropoda</taxon>
        <taxon>Crustacea</taxon>
        <taxon>Branchiopoda</taxon>
        <taxon>Diplostraca</taxon>
        <taxon>Cladocera</taxon>
        <taxon>Anomopoda</taxon>
        <taxon>Daphniidae</taxon>
        <taxon>Daphnia</taxon>
    </lineage>
</organism>
<accession>E9GAB0</accession>
<sequence length="384" mass="42316">MSLVVQCTTLLCFFFAISLANINKDVSIAQMAEDLISSSPQHQVAVTNDVKEWTLDWMADQGDFRTAMMTPSPSVDAKKLLEDILCDDGHDEESDMGDEWTSMDPTGRCGCCGAMKSITGMYPSQMMMPMYTPMGYQNYQPFANKRQPQTQSFNGLVQTVCDRLVADIKTSGLDPMPLMLRRRSVQETAILSQSRLHAQRSMRSNSSNEKNRDGKSHEALESSQWETQPSVRVFCRLSGLSTLRRTGDVQSMALPNGRTMLKVNMLAGPLQLSLPSGAATPGSSAPVAADQHESNLSQGQTSNEITTVEEVNAEMNLILHPRAGILLHSFQFSKPTKFNNEAAAFAQPSRIPYRGSSIPIIDSINEAAVAQQLRQAIRRTLRSS</sequence>
<evidence type="ECO:0000256" key="1">
    <source>
        <dbReference type="SAM" id="MobiDB-lite"/>
    </source>
</evidence>
<protein>
    <submittedName>
        <fullName evidence="3">Uncharacterized protein</fullName>
    </submittedName>
</protein>
<evidence type="ECO:0000313" key="3">
    <source>
        <dbReference type="EMBL" id="EFX83741.1"/>
    </source>
</evidence>
<feature type="chain" id="PRO_5003240766" evidence="2">
    <location>
        <begin position="21"/>
        <end position="384"/>
    </location>
</feature>
<dbReference type="Proteomes" id="UP000000305">
    <property type="component" value="Unassembled WGS sequence"/>
</dbReference>
<dbReference type="HOGENOM" id="CLU_720147_0_0_1"/>
<proteinExistence type="predicted"/>
<feature type="region of interest" description="Disordered" evidence="1">
    <location>
        <begin position="191"/>
        <end position="224"/>
    </location>
</feature>
<feature type="signal peptide" evidence="2">
    <location>
        <begin position="1"/>
        <end position="20"/>
    </location>
</feature>
<dbReference type="InParanoid" id="E9GAB0"/>
<feature type="compositionally biased region" description="Basic and acidic residues" evidence="1">
    <location>
        <begin position="209"/>
        <end position="220"/>
    </location>
</feature>
<keyword evidence="2" id="KW-0732">Signal</keyword>
<feature type="region of interest" description="Disordered" evidence="1">
    <location>
        <begin position="277"/>
        <end position="301"/>
    </location>
</feature>
<keyword evidence="4" id="KW-1185">Reference proteome</keyword>
<feature type="compositionally biased region" description="Polar residues" evidence="1">
    <location>
        <begin position="191"/>
        <end position="208"/>
    </location>
</feature>